<keyword evidence="3" id="KW-0813">Transport</keyword>
<gene>
    <name evidence="9" type="ordered locus">Plav_1629</name>
</gene>
<proteinExistence type="inferred from homology"/>
<dbReference type="InterPro" id="IPR004776">
    <property type="entry name" value="Mem_transp_PIN-like"/>
</dbReference>
<keyword evidence="4" id="KW-1003">Cell membrane</keyword>
<protein>
    <submittedName>
        <fullName evidence="9">Auxin Efflux Carrier</fullName>
    </submittedName>
</protein>
<feature type="transmembrane region" description="Helical" evidence="8">
    <location>
        <begin position="167"/>
        <end position="187"/>
    </location>
</feature>
<feature type="transmembrane region" description="Helical" evidence="8">
    <location>
        <begin position="6"/>
        <end position="22"/>
    </location>
</feature>
<evidence type="ECO:0000256" key="7">
    <source>
        <dbReference type="ARBA" id="ARBA00023136"/>
    </source>
</evidence>
<dbReference type="PANTHER" id="PTHR36838:SF3">
    <property type="entry name" value="TRANSPORTER AUXIN EFFLUX CARRIER EC FAMILY"/>
    <property type="match status" value="1"/>
</dbReference>
<dbReference type="EMBL" id="CP000774">
    <property type="protein sequence ID" value="ABS63248.1"/>
    <property type="molecule type" value="Genomic_DNA"/>
</dbReference>
<feature type="transmembrane region" description="Helical" evidence="8">
    <location>
        <begin position="261"/>
        <end position="282"/>
    </location>
</feature>
<evidence type="ECO:0000313" key="10">
    <source>
        <dbReference type="Proteomes" id="UP000006377"/>
    </source>
</evidence>
<name>A7HTL5_PARL1</name>
<sequence length="315" mass="33650">MNVALSLVLPIFGVIAFGYFGARTRLISHAGVDGLDTYVFTFAMPVLLFRNLAGTEFPSSLPWGLWISYYGAMLAVWAAGSLIALFILRRPAPDAVMLGFGCGQGNTIMLGLPIILTGFGPEAGTPVFLILAFHGIILFTIATFLLELTRTREGEERPRFGAILKEGLLNTLRNPVIIGIACGGVYGQLGVPLPGIVDTTLEMIARSAIPCALFVLGAMLTRYSIRRSVGAASITTFFKLMVHPALVFVMTQYVFELEPLWVTAATLLAATPTGVYSSILANRYRAAPGAASSTVVLSTGLSLVTLTFLLGYFLG</sequence>
<evidence type="ECO:0000256" key="5">
    <source>
        <dbReference type="ARBA" id="ARBA00022692"/>
    </source>
</evidence>
<dbReference type="PANTHER" id="PTHR36838">
    <property type="entry name" value="AUXIN EFFLUX CARRIER FAMILY PROTEIN"/>
    <property type="match status" value="1"/>
</dbReference>
<dbReference type="RefSeq" id="WP_012110537.1">
    <property type="nucleotide sequence ID" value="NC_009719.1"/>
</dbReference>
<feature type="transmembrane region" description="Helical" evidence="8">
    <location>
        <begin position="95"/>
        <end position="115"/>
    </location>
</feature>
<evidence type="ECO:0000256" key="8">
    <source>
        <dbReference type="SAM" id="Phobius"/>
    </source>
</evidence>
<keyword evidence="5 8" id="KW-0812">Transmembrane</keyword>
<dbReference type="eggNOG" id="COG0679">
    <property type="taxonomic scope" value="Bacteria"/>
</dbReference>
<dbReference type="AlphaFoldDB" id="A7HTL5"/>
<keyword evidence="6 8" id="KW-1133">Transmembrane helix</keyword>
<dbReference type="GO" id="GO:0005886">
    <property type="term" value="C:plasma membrane"/>
    <property type="evidence" value="ECO:0007669"/>
    <property type="project" value="UniProtKB-SubCell"/>
</dbReference>
<dbReference type="OrthoDB" id="9810457at2"/>
<evidence type="ECO:0000313" key="9">
    <source>
        <dbReference type="EMBL" id="ABS63248.1"/>
    </source>
</evidence>
<dbReference type="KEGG" id="pla:Plav_1629"/>
<dbReference type="GO" id="GO:0055085">
    <property type="term" value="P:transmembrane transport"/>
    <property type="evidence" value="ECO:0007669"/>
    <property type="project" value="InterPro"/>
</dbReference>
<feature type="transmembrane region" description="Helical" evidence="8">
    <location>
        <begin position="237"/>
        <end position="255"/>
    </location>
</feature>
<feature type="transmembrane region" description="Helical" evidence="8">
    <location>
        <begin position="65"/>
        <end position="88"/>
    </location>
</feature>
<dbReference type="Proteomes" id="UP000006377">
    <property type="component" value="Chromosome"/>
</dbReference>
<accession>A7HTL5</accession>
<dbReference type="Gene3D" id="1.20.1530.20">
    <property type="match status" value="2"/>
</dbReference>
<keyword evidence="7 8" id="KW-0472">Membrane</keyword>
<reference evidence="9 10" key="1">
    <citation type="journal article" date="2011" name="Stand. Genomic Sci.">
        <title>Complete genome sequence of Parvibaculum lavamentivorans type strain (DS-1(T)).</title>
        <authorList>
            <person name="Schleheck D."/>
            <person name="Weiss M."/>
            <person name="Pitluck S."/>
            <person name="Bruce D."/>
            <person name="Land M.L."/>
            <person name="Han S."/>
            <person name="Saunders E."/>
            <person name="Tapia R."/>
            <person name="Detter C."/>
            <person name="Brettin T."/>
            <person name="Han J."/>
            <person name="Woyke T."/>
            <person name="Goodwin L."/>
            <person name="Pennacchio L."/>
            <person name="Nolan M."/>
            <person name="Cook A.M."/>
            <person name="Kjelleberg S."/>
            <person name="Thomas T."/>
        </authorList>
    </citation>
    <scope>NUCLEOTIDE SEQUENCE [LARGE SCALE GENOMIC DNA]</scope>
    <source>
        <strain evidence="10">DS-1 / DSM 13023 / NCIMB 13966</strain>
    </source>
</reference>
<evidence type="ECO:0000256" key="1">
    <source>
        <dbReference type="ARBA" id="ARBA00004651"/>
    </source>
</evidence>
<dbReference type="HOGENOM" id="CLU_056175_2_1_5"/>
<evidence type="ECO:0000256" key="4">
    <source>
        <dbReference type="ARBA" id="ARBA00022475"/>
    </source>
</evidence>
<feature type="transmembrane region" description="Helical" evidence="8">
    <location>
        <begin position="127"/>
        <end position="146"/>
    </location>
</feature>
<feature type="transmembrane region" description="Helical" evidence="8">
    <location>
        <begin position="207"/>
        <end position="225"/>
    </location>
</feature>
<evidence type="ECO:0000256" key="2">
    <source>
        <dbReference type="ARBA" id="ARBA00010145"/>
    </source>
</evidence>
<feature type="transmembrane region" description="Helical" evidence="8">
    <location>
        <begin position="294"/>
        <end position="314"/>
    </location>
</feature>
<keyword evidence="10" id="KW-1185">Reference proteome</keyword>
<comment type="subcellular location">
    <subcellularLocation>
        <location evidence="1">Cell membrane</location>
        <topology evidence="1">Multi-pass membrane protein</topology>
    </subcellularLocation>
</comment>
<dbReference type="STRING" id="402881.Plav_1629"/>
<dbReference type="InterPro" id="IPR038770">
    <property type="entry name" value="Na+/solute_symporter_sf"/>
</dbReference>
<comment type="similarity">
    <text evidence="2">Belongs to the auxin efflux carrier (TC 2.A.69) family.</text>
</comment>
<evidence type="ECO:0000256" key="6">
    <source>
        <dbReference type="ARBA" id="ARBA00022989"/>
    </source>
</evidence>
<organism evidence="9 10">
    <name type="scientific">Parvibaculum lavamentivorans (strain DS-1 / DSM 13023 / NCIMB 13966)</name>
    <dbReference type="NCBI Taxonomy" id="402881"/>
    <lineage>
        <taxon>Bacteria</taxon>
        <taxon>Pseudomonadati</taxon>
        <taxon>Pseudomonadota</taxon>
        <taxon>Alphaproteobacteria</taxon>
        <taxon>Hyphomicrobiales</taxon>
        <taxon>Parvibaculaceae</taxon>
        <taxon>Parvibaculum</taxon>
    </lineage>
</organism>
<evidence type="ECO:0000256" key="3">
    <source>
        <dbReference type="ARBA" id="ARBA00022448"/>
    </source>
</evidence>
<dbReference type="Pfam" id="PF03547">
    <property type="entry name" value="Mem_trans"/>
    <property type="match status" value="1"/>
</dbReference>